<feature type="region of interest" description="Disordered" evidence="2">
    <location>
        <begin position="1"/>
        <end position="22"/>
    </location>
</feature>
<feature type="compositionally biased region" description="Polar residues" evidence="2">
    <location>
        <begin position="1"/>
        <end position="15"/>
    </location>
</feature>
<dbReference type="GO" id="GO:0010090">
    <property type="term" value="P:trichome morphogenesis"/>
    <property type="evidence" value="ECO:0007669"/>
    <property type="project" value="InterPro"/>
</dbReference>
<reference evidence="4" key="1">
    <citation type="journal article" date="2022" name="Cell">
        <title>Repeat-based holocentromeres influence genome architecture and karyotype evolution.</title>
        <authorList>
            <person name="Hofstatter P.G."/>
            <person name="Thangavel G."/>
            <person name="Lux T."/>
            <person name="Neumann P."/>
            <person name="Vondrak T."/>
            <person name="Novak P."/>
            <person name="Zhang M."/>
            <person name="Costa L."/>
            <person name="Castellani M."/>
            <person name="Scott A."/>
            <person name="Toegelov H."/>
            <person name="Fuchs J."/>
            <person name="Mata-Sucre Y."/>
            <person name="Dias Y."/>
            <person name="Vanzela A.L.L."/>
            <person name="Huettel B."/>
            <person name="Almeida C.C.S."/>
            <person name="Simkova H."/>
            <person name="Souza G."/>
            <person name="Pedrosa-Harand A."/>
            <person name="Macas J."/>
            <person name="Mayer K.F.X."/>
            <person name="Houben A."/>
            <person name="Marques A."/>
        </authorList>
    </citation>
    <scope>NUCLEOTIDE SEQUENCE</scope>
    <source>
        <strain evidence="4">RhyBre1mFocal</strain>
    </source>
</reference>
<dbReference type="InterPro" id="IPR013087">
    <property type="entry name" value="Znf_C2H2_type"/>
</dbReference>
<proteinExistence type="predicted"/>
<dbReference type="AlphaFoldDB" id="A0A9Q0C4V9"/>
<organism evidence="4 5">
    <name type="scientific">Rhynchospora breviuscula</name>
    <dbReference type="NCBI Taxonomy" id="2022672"/>
    <lineage>
        <taxon>Eukaryota</taxon>
        <taxon>Viridiplantae</taxon>
        <taxon>Streptophyta</taxon>
        <taxon>Embryophyta</taxon>
        <taxon>Tracheophyta</taxon>
        <taxon>Spermatophyta</taxon>
        <taxon>Magnoliopsida</taxon>
        <taxon>Liliopsida</taxon>
        <taxon>Poales</taxon>
        <taxon>Cyperaceae</taxon>
        <taxon>Cyperoideae</taxon>
        <taxon>Rhynchosporeae</taxon>
        <taxon>Rhynchospora</taxon>
    </lineage>
</organism>
<feature type="compositionally biased region" description="Low complexity" evidence="2">
    <location>
        <begin position="226"/>
        <end position="242"/>
    </location>
</feature>
<keyword evidence="5" id="KW-1185">Reference proteome</keyword>
<dbReference type="PANTHER" id="PTHR46547">
    <property type="entry name" value="ZINC FINGER PROTEIN GIS"/>
    <property type="match status" value="1"/>
</dbReference>
<sequence>MASLTRSPSNNSTNCRKMDEQEATHQFTSVNSFSQLPFIRPTPPPEKPSVRLFGTNVHTETSDPDTLKDCTKNTPIITTTTSSAISNIITATDSIRKFECHYCCRHFPTSQALGGHQNAHKRERQHAKRAHLQSVMAAAHSQQSHHQQLIGYPHHRIVSSPFYATSPVNARFYCGPGSLAQPINGSPLVGPWRSPMSQVLGEVRERPMQLPLFREDEVAGGANFASPSCNSSSGNSSSLTSSQGQFAKENVSLDLHL</sequence>
<dbReference type="EMBL" id="JAMQYH010000005">
    <property type="protein sequence ID" value="KAJ1687318.1"/>
    <property type="molecule type" value="Genomic_DNA"/>
</dbReference>
<dbReference type="PANTHER" id="PTHR46547:SF7">
    <property type="entry name" value="ZINC FINGER PROTEIN GIS"/>
    <property type="match status" value="1"/>
</dbReference>
<dbReference type="GO" id="GO:0008270">
    <property type="term" value="F:zinc ion binding"/>
    <property type="evidence" value="ECO:0007669"/>
    <property type="project" value="UniProtKB-KW"/>
</dbReference>
<dbReference type="GO" id="GO:0003700">
    <property type="term" value="F:DNA-binding transcription factor activity"/>
    <property type="evidence" value="ECO:0007669"/>
    <property type="project" value="InterPro"/>
</dbReference>
<dbReference type="PROSITE" id="PS00028">
    <property type="entry name" value="ZINC_FINGER_C2H2_1"/>
    <property type="match status" value="1"/>
</dbReference>
<evidence type="ECO:0000256" key="1">
    <source>
        <dbReference type="PROSITE-ProRule" id="PRU00042"/>
    </source>
</evidence>
<accession>A0A9Q0C4V9</accession>
<keyword evidence="1" id="KW-0862">Zinc</keyword>
<feature type="domain" description="C2H2-type" evidence="3">
    <location>
        <begin position="98"/>
        <end position="125"/>
    </location>
</feature>
<dbReference type="PROSITE" id="PS50157">
    <property type="entry name" value="ZINC_FINGER_C2H2_2"/>
    <property type="match status" value="1"/>
</dbReference>
<evidence type="ECO:0000313" key="5">
    <source>
        <dbReference type="Proteomes" id="UP001151287"/>
    </source>
</evidence>
<gene>
    <name evidence="4" type="ORF">LUZ63_018708</name>
</gene>
<dbReference type="GO" id="GO:0009739">
    <property type="term" value="P:response to gibberellin"/>
    <property type="evidence" value="ECO:0007669"/>
    <property type="project" value="InterPro"/>
</dbReference>
<dbReference type="Proteomes" id="UP001151287">
    <property type="component" value="Unassembled WGS sequence"/>
</dbReference>
<comment type="caution">
    <text evidence="4">The sequence shown here is derived from an EMBL/GenBank/DDBJ whole genome shotgun (WGS) entry which is preliminary data.</text>
</comment>
<evidence type="ECO:0000313" key="4">
    <source>
        <dbReference type="EMBL" id="KAJ1687318.1"/>
    </source>
</evidence>
<keyword evidence="1" id="KW-0863">Zinc-finger</keyword>
<evidence type="ECO:0000256" key="2">
    <source>
        <dbReference type="SAM" id="MobiDB-lite"/>
    </source>
</evidence>
<dbReference type="InterPro" id="IPR044291">
    <property type="entry name" value="GIS/GIS2/ZFP8"/>
</dbReference>
<evidence type="ECO:0000259" key="3">
    <source>
        <dbReference type="PROSITE" id="PS50157"/>
    </source>
</evidence>
<dbReference type="OrthoDB" id="9442240at2759"/>
<keyword evidence="1" id="KW-0479">Metal-binding</keyword>
<feature type="region of interest" description="Disordered" evidence="2">
    <location>
        <begin position="224"/>
        <end position="243"/>
    </location>
</feature>
<protein>
    <recommendedName>
        <fullName evidence="3">C2H2-type domain-containing protein</fullName>
    </recommendedName>
</protein>
<name>A0A9Q0C4V9_9POAL</name>